<gene>
    <name evidence="1" type="ORF">DPEC_G00071660</name>
</gene>
<sequence length="197" mass="22241">MANLTGYGPRKEFGSRWNRLCFDGDEKNYELWETKFLAHLRLLSLKSTILSEPPNDDGVEEDAEKNEDAYAELIQLLDDKSLSLVMRDAADDGRKALKILREHYAGKGKPPVISLYTELTSLQKAVNESVTDYVIRAETAITALRNAEETLSDGLLIAMVLKGLPDSFKLFSIHITQSDETITFTEFKTKLRSYEST</sequence>
<protein>
    <submittedName>
        <fullName evidence="1">Uncharacterized protein</fullName>
    </submittedName>
</protein>
<keyword evidence="2" id="KW-1185">Reference proteome</keyword>
<dbReference type="EMBL" id="CM055733">
    <property type="protein sequence ID" value="KAJ8010117.1"/>
    <property type="molecule type" value="Genomic_DNA"/>
</dbReference>
<proteinExistence type="predicted"/>
<accession>A0ACC2H2N5</accession>
<reference evidence="1" key="1">
    <citation type="submission" date="2021-05" db="EMBL/GenBank/DDBJ databases">
        <authorList>
            <person name="Pan Q."/>
            <person name="Jouanno E."/>
            <person name="Zahm M."/>
            <person name="Klopp C."/>
            <person name="Cabau C."/>
            <person name="Louis A."/>
            <person name="Berthelot C."/>
            <person name="Parey E."/>
            <person name="Roest Crollius H."/>
            <person name="Montfort J."/>
            <person name="Robinson-Rechavi M."/>
            <person name="Bouchez O."/>
            <person name="Lampietro C."/>
            <person name="Lopez Roques C."/>
            <person name="Donnadieu C."/>
            <person name="Postlethwait J."/>
            <person name="Bobe J."/>
            <person name="Dillon D."/>
            <person name="Chandos A."/>
            <person name="von Hippel F."/>
            <person name="Guiguen Y."/>
        </authorList>
    </citation>
    <scope>NUCLEOTIDE SEQUENCE</scope>
    <source>
        <strain evidence="1">YG-Jan2019</strain>
    </source>
</reference>
<comment type="caution">
    <text evidence="1">The sequence shown here is derived from an EMBL/GenBank/DDBJ whole genome shotgun (WGS) entry which is preliminary data.</text>
</comment>
<name>A0ACC2H2N5_DALPE</name>
<evidence type="ECO:0000313" key="1">
    <source>
        <dbReference type="EMBL" id="KAJ8010117.1"/>
    </source>
</evidence>
<dbReference type="Proteomes" id="UP001157502">
    <property type="component" value="Chromosome 6"/>
</dbReference>
<evidence type="ECO:0000313" key="2">
    <source>
        <dbReference type="Proteomes" id="UP001157502"/>
    </source>
</evidence>
<organism evidence="1 2">
    <name type="scientific">Dallia pectoralis</name>
    <name type="common">Alaska blackfish</name>
    <dbReference type="NCBI Taxonomy" id="75939"/>
    <lineage>
        <taxon>Eukaryota</taxon>
        <taxon>Metazoa</taxon>
        <taxon>Chordata</taxon>
        <taxon>Craniata</taxon>
        <taxon>Vertebrata</taxon>
        <taxon>Euteleostomi</taxon>
        <taxon>Actinopterygii</taxon>
        <taxon>Neopterygii</taxon>
        <taxon>Teleostei</taxon>
        <taxon>Protacanthopterygii</taxon>
        <taxon>Esociformes</taxon>
        <taxon>Umbridae</taxon>
        <taxon>Dallia</taxon>
    </lineage>
</organism>